<name>A0A8X6K4V8_TRICU</name>
<keyword evidence="1" id="KW-0812">Transmembrane</keyword>
<keyword evidence="1" id="KW-1133">Transmembrane helix</keyword>
<feature type="transmembrane region" description="Helical" evidence="1">
    <location>
        <begin position="165"/>
        <end position="193"/>
    </location>
</feature>
<accession>A0A8X6K4V8</accession>
<dbReference type="Proteomes" id="UP000887116">
    <property type="component" value="Unassembled WGS sequence"/>
</dbReference>
<evidence type="ECO:0000313" key="2">
    <source>
        <dbReference type="EMBL" id="GFR31176.1"/>
    </source>
</evidence>
<feature type="transmembrane region" description="Helical" evidence="1">
    <location>
        <begin position="70"/>
        <end position="88"/>
    </location>
</feature>
<organism evidence="2 3">
    <name type="scientific">Trichonephila clavata</name>
    <name type="common">Joro spider</name>
    <name type="synonym">Nephila clavata</name>
    <dbReference type="NCBI Taxonomy" id="2740835"/>
    <lineage>
        <taxon>Eukaryota</taxon>
        <taxon>Metazoa</taxon>
        <taxon>Ecdysozoa</taxon>
        <taxon>Arthropoda</taxon>
        <taxon>Chelicerata</taxon>
        <taxon>Arachnida</taxon>
        <taxon>Araneae</taxon>
        <taxon>Araneomorphae</taxon>
        <taxon>Entelegynae</taxon>
        <taxon>Araneoidea</taxon>
        <taxon>Nephilidae</taxon>
        <taxon>Trichonephila</taxon>
    </lineage>
</organism>
<dbReference type="AlphaFoldDB" id="A0A8X6K4V8"/>
<reference evidence="2" key="1">
    <citation type="submission" date="2020-07" db="EMBL/GenBank/DDBJ databases">
        <title>Multicomponent nature underlies the extraordinary mechanical properties of spider dragline silk.</title>
        <authorList>
            <person name="Kono N."/>
            <person name="Nakamura H."/>
            <person name="Mori M."/>
            <person name="Yoshida Y."/>
            <person name="Ohtoshi R."/>
            <person name="Malay A.D."/>
            <person name="Moran D.A.P."/>
            <person name="Tomita M."/>
            <person name="Numata K."/>
            <person name="Arakawa K."/>
        </authorList>
    </citation>
    <scope>NUCLEOTIDE SEQUENCE</scope>
</reference>
<evidence type="ECO:0000313" key="3">
    <source>
        <dbReference type="Proteomes" id="UP000887116"/>
    </source>
</evidence>
<proteinExistence type="predicted"/>
<feature type="transmembrane region" description="Helical" evidence="1">
    <location>
        <begin position="118"/>
        <end position="142"/>
    </location>
</feature>
<evidence type="ECO:0000256" key="1">
    <source>
        <dbReference type="SAM" id="Phobius"/>
    </source>
</evidence>
<dbReference type="EMBL" id="BMAO01029361">
    <property type="protein sequence ID" value="GFR31176.1"/>
    <property type="molecule type" value="Genomic_DNA"/>
</dbReference>
<feature type="transmembrane region" description="Helical" evidence="1">
    <location>
        <begin position="271"/>
        <end position="293"/>
    </location>
</feature>
<comment type="caution">
    <text evidence="2">The sequence shown here is derived from an EMBL/GenBank/DDBJ whole genome shotgun (WGS) entry which is preliminary data.</text>
</comment>
<keyword evidence="3" id="KW-1185">Reference proteome</keyword>
<feature type="transmembrane region" description="Helical" evidence="1">
    <location>
        <begin position="236"/>
        <end position="259"/>
    </location>
</feature>
<gene>
    <name evidence="2" type="primary">AVEN_91274_1</name>
    <name evidence="2" type="ORF">TNCT_697811</name>
</gene>
<sequence>MHPRKAMKITSIHVPMGIIFSLHGKEHRRIVEEFFKYYSYYFTAALHLFCIYLFLAGVTSAYYVHDLKQGFAYMFINVLSIALHYTMLSQRNNFRTLIFFLNSNPNLSRNYLNKNCTCLKIVILLNNFILPILLSSIFAYLAHDEDDATEFFSLRYHLEDTKQKIIINFIGAYVYFSVYVTYPCLFALSMLLLTHRFGLFLRQFYKDLKNIDSITLFAKRTEITKEYYRIEEKIRLLNKVFSTPLFIILLSGFFHLYSALSISLQENLSPYYAFDMGLSTFTGTVVIISLTICNSRIPEWMLKIKATTGTLIDKHKFDKFTDKRTIDIFQRMEKKDVIFMSACGMIHFQRSFLLSAFGALFTYGLLLMNLK</sequence>
<keyword evidence="1" id="KW-0472">Membrane</keyword>
<protein>
    <submittedName>
        <fullName evidence="2">Uncharacterized protein</fullName>
    </submittedName>
</protein>
<feature type="transmembrane region" description="Helical" evidence="1">
    <location>
        <begin position="38"/>
        <end position="64"/>
    </location>
</feature>
<feature type="transmembrane region" description="Helical" evidence="1">
    <location>
        <begin position="352"/>
        <end position="370"/>
    </location>
</feature>